<comment type="caution">
    <text evidence="1">The sequence shown here is derived from an EMBL/GenBank/DDBJ whole genome shotgun (WGS) entry which is preliminary data.</text>
</comment>
<keyword evidence="2" id="KW-1185">Reference proteome</keyword>
<sequence length="258" mass="28303">MSRLTFGQYMTRSVVEERGITTDACAHCTKHSSKIHGPGVHCSNCLPPSSATLRRCNSCKIVAYCTKDCQRAHWARHRGYCKDITGKTKLLEAATYRAAQVKIWCMEHMSCIDSAVASAMRVAPGGPNTERHACLVHLEPSDVIVDTPARAILSSLDQSLWPALPTLPITIGAARAVPLSEVYAFAEALVVQSCGERRPADIARARSSISQTLEPLPSFDQGVQVERTLLEQKDLGKVHPECVRLLRMSEELPDLVAR</sequence>
<proteinExistence type="predicted"/>
<dbReference type="EMBL" id="MU277280">
    <property type="protein sequence ID" value="KAI0055761.1"/>
    <property type="molecule type" value="Genomic_DNA"/>
</dbReference>
<evidence type="ECO:0000313" key="2">
    <source>
        <dbReference type="Proteomes" id="UP000814140"/>
    </source>
</evidence>
<dbReference type="Proteomes" id="UP000814140">
    <property type="component" value="Unassembled WGS sequence"/>
</dbReference>
<evidence type="ECO:0000313" key="1">
    <source>
        <dbReference type="EMBL" id="KAI0055761.1"/>
    </source>
</evidence>
<reference evidence="1" key="1">
    <citation type="submission" date="2021-03" db="EMBL/GenBank/DDBJ databases">
        <authorList>
            <consortium name="DOE Joint Genome Institute"/>
            <person name="Ahrendt S."/>
            <person name="Looney B.P."/>
            <person name="Miyauchi S."/>
            <person name="Morin E."/>
            <person name="Drula E."/>
            <person name="Courty P.E."/>
            <person name="Chicoki N."/>
            <person name="Fauchery L."/>
            <person name="Kohler A."/>
            <person name="Kuo A."/>
            <person name="Labutti K."/>
            <person name="Pangilinan J."/>
            <person name="Lipzen A."/>
            <person name="Riley R."/>
            <person name="Andreopoulos W."/>
            <person name="He G."/>
            <person name="Johnson J."/>
            <person name="Barry K.W."/>
            <person name="Grigoriev I.V."/>
            <person name="Nagy L."/>
            <person name="Hibbett D."/>
            <person name="Henrissat B."/>
            <person name="Matheny P.B."/>
            <person name="Labbe J."/>
            <person name="Martin F."/>
        </authorList>
    </citation>
    <scope>NUCLEOTIDE SEQUENCE</scope>
    <source>
        <strain evidence="1">HHB10654</strain>
    </source>
</reference>
<accession>A0ACB8SJ72</accession>
<reference evidence="1" key="2">
    <citation type="journal article" date="2022" name="New Phytol.">
        <title>Evolutionary transition to the ectomycorrhizal habit in the genomes of a hyperdiverse lineage of mushroom-forming fungi.</title>
        <authorList>
            <person name="Looney B."/>
            <person name="Miyauchi S."/>
            <person name="Morin E."/>
            <person name="Drula E."/>
            <person name="Courty P.E."/>
            <person name="Kohler A."/>
            <person name="Kuo A."/>
            <person name="LaButti K."/>
            <person name="Pangilinan J."/>
            <person name="Lipzen A."/>
            <person name="Riley R."/>
            <person name="Andreopoulos W."/>
            <person name="He G."/>
            <person name="Johnson J."/>
            <person name="Nolan M."/>
            <person name="Tritt A."/>
            <person name="Barry K.W."/>
            <person name="Grigoriev I.V."/>
            <person name="Nagy L.G."/>
            <person name="Hibbett D."/>
            <person name="Henrissat B."/>
            <person name="Matheny P.B."/>
            <person name="Labbe J."/>
            <person name="Martin F.M."/>
        </authorList>
    </citation>
    <scope>NUCLEOTIDE SEQUENCE</scope>
    <source>
        <strain evidence="1">HHB10654</strain>
    </source>
</reference>
<protein>
    <submittedName>
        <fullName evidence="1">Uncharacterized protein</fullName>
    </submittedName>
</protein>
<gene>
    <name evidence="1" type="ORF">BV25DRAFT_1731770</name>
</gene>
<organism evidence="1 2">
    <name type="scientific">Artomyces pyxidatus</name>
    <dbReference type="NCBI Taxonomy" id="48021"/>
    <lineage>
        <taxon>Eukaryota</taxon>
        <taxon>Fungi</taxon>
        <taxon>Dikarya</taxon>
        <taxon>Basidiomycota</taxon>
        <taxon>Agaricomycotina</taxon>
        <taxon>Agaricomycetes</taxon>
        <taxon>Russulales</taxon>
        <taxon>Auriscalpiaceae</taxon>
        <taxon>Artomyces</taxon>
    </lineage>
</organism>
<name>A0ACB8SJ72_9AGAM</name>